<reference evidence="2" key="1">
    <citation type="submission" date="2024-09" db="EMBL/GenBank/DDBJ databases">
        <authorList>
            <person name="Sun Q."/>
        </authorList>
    </citation>
    <scope>NUCLEOTIDE SEQUENCE [LARGE SCALE GENOMIC DNA]</scope>
    <source>
        <strain evidence="2">JCM 31273</strain>
    </source>
</reference>
<proteinExistence type="predicted"/>
<dbReference type="EMBL" id="JBHMAJ010000006">
    <property type="protein sequence ID" value="MFB9824380.1"/>
    <property type="molecule type" value="Genomic_DNA"/>
</dbReference>
<sequence>MQRRKFITAVGTIGVGSGMALGTGAVDAVTSSNGDSSFRVVAPGADITIDPPSSSSSPVETGTSIDFGALEIGDLPKVAVTDADGMVQIEVAVELGTTPGDVGTVFTVTNNSSTTAYDVGFTYTGYGETVTGGEYDTIDQSVAQSAFQLIDGETDSSPSTYSPTGGGTDPANRFSLPNSSDSKEVALSIDAGLSELTNNLGNDGTFDQDVSENDFSSTSYSLIEEVTANAQGSSQ</sequence>
<feature type="region of interest" description="Disordered" evidence="1">
    <location>
        <begin position="152"/>
        <end position="172"/>
    </location>
</feature>
<dbReference type="Proteomes" id="UP001589595">
    <property type="component" value="Unassembled WGS sequence"/>
</dbReference>
<gene>
    <name evidence="2" type="ORF">ACFFOL_09405</name>
</gene>
<dbReference type="AlphaFoldDB" id="A0ABD5MP88"/>
<accession>A0ABD5MP88</accession>
<organism evidence="2 3">
    <name type="scientific">Halobaculum roseum</name>
    <dbReference type="NCBI Taxonomy" id="2175149"/>
    <lineage>
        <taxon>Archaea</taxon>
        <taxon>Methanobacteriati</taxon>
        <taxon>Methanobacteriota</taxon>
        <taxon>Stenosarchaea group</taxon>
        <taxon>Halobacteria</taxon>
        <taxon>Halobacteriales</taxon>
        <taxon>Haloferacaceae</taxon>
        <taxon>Halobaculum</taxon>
    </lineage>
</organism>
<evidence type="ECO:0000313" key="3">
    <source>
        <dbReference type="Proteomes" id="UP001589595"/>
    </source>
</evidence>
<evidence type="ECO:0000313" key="2">
    <source>
        <dbReference type="EMBL" id="MFB9824380.1"/>
    </source>
</evidence>
<evidence type="ECO:0000256" key="1">
    <source>
        <dbReference type="SAM" id="MobiDB-lite"/>
    </source>
</evidence>
<protein>
    <submittedName>
        <fullName evidence="2">Uncharacterized protein</fullName>
    </submittedName>
</protein>
<dbReference type="RefSeq" id="WP_222922493.1">
    <property type="nucleotide sequence ID" value="NZ_CP082286.1"/>
</dbReference>
<comment type="caution">
    <text evidence="2">The sequence shown here is derived from an EMBL/GenBank/DDBJ whole genome shotgun (WGS) entry which is preliminary data.</text>
</comment>
<dbReference type="GeneID" id="67209783"/>
<keyword evidence="3" id="KW-1185">Reference proteome</keyword>
<name>A0ABD5MP88_9EURY</name>